<name>A0ABT6KG50_9CYAN</name>
<evidence type="ECO:0000313" key="2">
    <source>
        <dbReference type="Proteomes" id="UP001159386"/>
    </source>
</evidence>
<sequence length="40" mass="4706">MQALRSDRLCQLRKSYNSLLTLGYIPFALTDVWRTIGYKI</sequence>
<reference evidence="1 2" key="1">
    <citation type="journal article" date="2023" name="J. Phycol.">
        <title>Chrysosporum ovalisporum is synonymous with the true-branching cyanobacterium Umezakia natans (Nostocales/Aphanizomenonaceae).</title>
        <authorList>
            <person name="McGregor G.B."/>
            <person name="Sendall B.C."/>
            <person name="Niiyama Y."/>
            <person name="Tuji A."/>
            <person name="Willis A."/>
        </authorList>
    </citation>
    <scope>NUCLEOTIDE SEQUENCE [LARGE SCALE GENOMIC DNA]</scope>
    <source>
        <strain evidence="1 2">CS-531</strain>
    </source>
</reference>
<dbReference type="EMBL" id="JANQDF010000132">
    <property type="protein sequence ID" value="MDH6106780.1"/>
    <property type="molecule type" value="Genomic_DNA"/>
</dbReference>
<protein>
    <submittedName>
        <fullName evidence="1">Uncharacterized protein</fullName>
    </submittedName>
</protein>
<organism evidence="1 2">
    <name type="scientific">Anabaenopsis tanganyikae CS-531</name>
    <dbReference type="NCBI Taxonomy" id="2785304"/>
    <lineage>
        <taxon>Bacteria</taxon>
        <taxon>Bacillati</taxon>
        <taxon>Cyanobacteriota</taxon>
        <taxon>Cyanophyceae</taxon>
        <taxon>Nostocales</taxon>
        <taxon>Nodulariaceae</taxon>
        <taxon>Anabaenopsis</taxon>
        <taxon>Anabaenopsis tanganyikae</taxon>
    </lineage>
</organism>
<comment type="caution">
    <text evidence="1">The sequence shown here is derived from an EMBL/GenBank/DDBJ whole genome shotgun (WGS) entry which is preliminary data.</text>
</comment>
<evidence type="ECO:0000313" key="1">
    <source>
        <dbReference type="EMBL" id="MDH6106780.1"/>
    </source>
</evidence>
<accession>A0ABT6KG50</accession>
<proteinExistence type="predicted"/>
<dbReference type="Proteomes" id="UP001159386">
    <property type="component" value="Unassembled WGS sequence"/>
</dbReference>
<dbReference type="RefSeq" id="WP_280801977.1">
    <property type="nucleotide sequence ID" value="NZ_JANQDF010000132.1"/>
</dbReference>
<gene>
    <name evidence="1" type="ORF">NWP22_13025</name>
</gene>
<keyword evidence="2" id="KW-1185">Reference proteome</keyword>